<dbReference type="EMBL" id="CP000142">
    <property type="protein sequence ID" value="ABA89680.1"/>
    <property type="molecule type" value="Genomic_DNA"/>
</dbReference>
<accession>Q3A1S7</accession>
<keyword evidence="10" id="KW-1185">Reference proteome</keyword>
<dbReference type="GO" id="GO:0008720">
    <property type="term" value="F:D-lactate dehydrogenase (NAD+) activity"/>
    <property type="evidence" value="ECO:0007669"/>
    <property type="project" value="TreeGrafter"/>
</dbReference>
<dbReference type="Gene3D" id="3.30.43.10">
    <property type="entry name" value="Uridine Diphospho-n-acetylenolpyruvylglucosamine Reductase, domain 2"/>
    <property type="match status" value="1"/>
</dbReference>
<dbReference type="Pfam" id="PF01565">
    <property type="entry name" value="FAD_binding_4"/>
    <property type="match status" value="1"/>
</dbReference>
<dbReference type="Proteomes" id="UP000002534">
    <property type="component" value="Chromosome"/>
</dbReference>
<dbReference type="AlphaFoldDB" id="Q3A1S7"/>
<keyword evidence="6" id="KW-0560">Oxidoreductase</keyword>
<keyword evidence="4" id="KW-0274">FAD</keyword>
<dbReference type="GO" id="GO:1903457">
    <property type="term" value="P:lactate catabolic process"/>
    <property type="evidence" value="ECO:0007669"/>
    <property type="project" value="TreeGrafter"/>
</dbReference>
<dbReference type="GO" id="GO:0071949">
    <property type="term" value="F:FAD binding"/>
    <property type="evidence" value="ECO:0007669"/>
    <property type="project" value="InterPro"/>
</dbReference>
<dbReference type="InterPro" id="IPR036318">
    <property type="entry name" value="FAD-bd_PCMH-like_sf"/>
</dbReference>
<evidence type="ECO:0000256" key="5">
    <source>
        <dbReference type="ARBA" id="ARBA00022946"/>
    </source>
</evidence>
<dbReference type="OrthoDB" id="9811557at2"/>
<keyword evidence="5" id="KW-0809">Transit peptide</keyword>
<dbReference type="FunFam" id="1.10.45.10:FF:000001">
    <property type="entry name" value="D-lactate dehydrogenase mitochondrial"/>
    <property type="match status" value="1"/>
</dbReference>
<dbReference type="eggNOG" id="COG0277">
    <property type="taxonomic scope" value="Bacteria"/>
</dbReference>
<dbReference type="SUPFAM" id="SSF56176">
    <property type="entry name" value="FAD-binding/transporter-associated domain-like"/>
    <property type="match status" value="1"/>
</dbReference>
<dbReference type="InterPro" id="IPR006094">
    <property type="entry name" value="Oxid_FAD_bind_N"/>
</dbReference>
<proteinExistence type="inferred from homology"/>
<feature type="domain" description="FAD-binding PCMH-type" evidence="8">
    <location>
        <begin position="38"/>
        <end position="265"/>
    </location>
</feature>
<dbReference type="Gene3D" id="3.30.70.2190">
    <property type="match status" value="1"/>
</dbReference>
<dbReference type="STRING" id="338963.Pcar_2441"/>
<evidence type="ECO:0000313" key="9">
    <source>
        <dbReference type="EMBL" id="ABA89680.1"/>
    </source>
</evidence>
<gene>
    <name evidence="9" type="ordered locus">Pcar_2441</name>
</gene>
<evidence type="ECO:0000256" key="4">
    <source>
        <dbReference type="ARBA" id="ARBA00022827"/>
    </source>
</evidence>
<evidence type="ECO:0000313" key="10">
    <source>
        <dbReference type="Proteomes" id="UP000002534"/>
    </source>
</evidence>
<dbReference type="SUPFAM" id="SSF55103">
    <property type="entry name" value="FAD-linked oxidases, C-terminal domain"/>
    <property type="match status" value="1"/>
</dbReference>
<evidence type="ECO:0000256" key="1">
    <source>
        <dbReference type="ARBA" id="ARBA00001974"/>
    </source>
</evidence>
<dbReference type="KEGG" id="pca:Pcar_2441"/>
<dbReference type="InterPro" id="IPR016167">
    <property type="entry name" value="FAD-bd_PCMH_sub1"/>
</dbReference>
<evidence type="ECO:0000259" key="8">
    <source>
        <dbReference type="PROSITE" id="PS51387"/>
    </source>
</evidence>
<dbReference type="InterPro" id="IPR016169">
    <property type="entry name" value="FAD-bd_PCMH_sub2"/>
</dbReference>
<dbReference type="Gene3D" id="1.10.45.10">
    <property type="entry name" value="Vanillyl-alcohol Oxidase, Chain A, domain 4"/>
    <property type="match status" value="1"/>
</dbReference>
<name>Q3A1S7_SYNC1</name>
<comment type="cofactor">
    <cofactor evidence="1">
        <name>FAD</name>
        <dbReference type="ChEBI" id="CHEBI:57692"/>
    </cofactor>
</comment>
<dbReference type="Gene3D" id="3.30.465.10">
    <property type="match status" value="1"/>
</dbReference>
<dbReference type="HOGENOM" id="CLU_017779_9_2_7"/>
<dbReference type="Gene3D" id="3.30.70.2740">
    <property type="match status" value="1"/>
</dbReference>
<evidence type="ECO:0000256" key="2">
    <source>
        <dbReference type="ARBA" id="ARBA00008000"/>
    </source>
</evidence>
<evidence type="ECO:0000256" key="7">
    <source>
        <dbReference type="ARBA" id="ARBA00038897"/>
    </source>
</evidence>
<reference evidence="10" key="1">
    <citation type="submission" date="2005-10" db="EMBL/GenBank/DDBJ databases">
        <title>Complete sequence of Pelobacter carbinolicus DSM 2380.</title>
        <authorList>
            <person name="Copeland A."/>
            <person name="Lucas S."/>
            <person name="Lapidus A."/>
            <person name="Barry K."/>
            <person name="Detter J.C."/>
            <person name="Glavina T."/>
            <person name="Hammon N."/>
            <person name="Israni S."/>
            <person name="Pitluck S."/>
            <person name="Chertkov O."/>
            <person name="Schmutz J."/>
            <person name="Larimer F."/>
            <person name="Land M."/>
            <person name="Kyrpides N."/>
            <person name="Ivanova N."/>
            <person name="Richardson P."/>
        </authorList>
    </citation>
    <scope>NUCLEOTIDE SEQUENCE [LARGE SCALE GENOMIC DNA]</scope>
    <source>
        <strain evidence="10">DSM 2380 / NBRC 103641 / GraBd1</strain>
    </source>
</reference>
<dbReference type="PANTHER" id="PTHR11748">
    <property type="entry name" value="D-LACTATE DEHYDROGENASE"/>
    <property type="match status" value="1"/>
</dbReference>
<comment type="similarity">
    <text evidence="2">Belongs to the FAD-binding oxidoreductase/transferase type 4 family.</text>
</comment>
<dbReference type="RefSeq" id="WP_011342205.1">
    <property type="nucleotide sequence ID" value="NC_007498.2"/>
</dbReference>
<sequence length="532" mass="58317">MRADYRKLLADKLRGRIAGRVLADGESLRPYTRDQSIYRIEPLAAALPEHLDDVLEVVRLAAEEGLPLTARGGGSGTAGSALGEGIVMALPRNDFWGRLDGFAASGSQATVHCAAGVLHNDLQTYLKQRGYFLPADVSSADISRIGGNIATKASGPHALKYGSIDRFLERVVFVSDRGELVDSADPATIPLRFTRQLADLQSRIRSDAGAVSMLRQRQGRKIASGYNLFAFLADVSPGQLIAQLLAGSVGSLGVLVGATLRGEIFERQRAAVLLYFSSMVEAGRAVTALRNLPVAAIEIISRETVEVLQQHTELPSSLAMKAHLLLVELNGPDCMEQVARVEQVLQRGGFRMRAPLQVARAEAGIEQLWTLRKQILWLIRHPEPHLRALSVVNDVGVPPEHLSEFIHDVQNVFARQQLVALIYGHAGSGNLHLRPLFDVTLPDLPGRIRQTAEAVYEVVFRYGGTISAEHGMGRLRAPYLQREWGPALYGYMRELKEIFDPQGLFNPGVVFSERPITEHLRDDLADTGGESW</sequence>
<dbReference type="GO" id="GO:0004458">
    <property type="term" value="F:D-lactate dehydrogenase (cytochrome) activity"/>
    <property type="evidence" value="ECO:0007669"/>
    <property type="project" value="UniProtKB-EC"/>
</dbReference>
<dbReference type="PROSITE" id="PS51387">
    <property type="entry name" value="FAD_PCMH"/>
    <property type="match status" value="1"/>
</dbReference>
<dbReference type="EC" id="1.1.2.4" evidence="7"/>
<dbReference type="InterPro" id="IPR016166">
    <property type="entry name" value="FAD-bd_PCMH"/>
</dbReference>
<organism evidence="9 10">
    <name type="scientific">Syntrophotalea carbinolica (strain DSM 2380 / NBRC 103641 / GraBd1)</name>
    <name type="common">Pelobacter carbinolicus</name>
    <dbReference type="NCBI Taxonomy" id="338963"/>
    <lineage>
        <taxon>Bacteria</taxon>
        <taxon>Pseudomonadati</taxon>
        <taxon>Thermodesulfobacteriota</taxon>
        <taxon>Desulfuromonadia</taxon>
        <taxon>Desulfuromonadales</taxon>
        <taxon>Syntrophotaleaceae</taxon>
        <taxon>Syntrophotalea</taxon>
    </lineage>
</organism>
<dbReference type="PANTHER" id="PTHR11748:SF111">
    <property type="entry name" value="D-LACTATE DEHYDROGENASE, MITOCHONDRIAL-RELATED"/>
    <property type="match status" value="1"/>
</dbReference>
<dbReference type="Pfam" id="PF02913">
    <property type="entry name" value="FAD-oxidase_C"/>
    <property type="match status" value="1"/>
</dbReference>
<dbReference type="InterPro" id="IPR016164">
    <property type="entry name" value="FAD-linked_Oxase-like_C"/>
</dbReference>
<evidence type="ECO:0000256" key="6">
    <source>
        <dbReference type="ARBA" id="ARBA00023002"/>
    </source>
</evidence>
<dbReference type="InterPro" id="IPR004113">
    <property type="entry name" value="FAD-bd_oxidored_4_C"/>
</dbReference>
<protein>
    <recommendedName>
        <fullName evidence="7">D-lactate dehydrogenase (cytochrome)</fullName>
        <ecNumber evidence="7">1.1.2.4</ecNumber>
    </recommendedName>
</protein>
<reference evidence="9 10" key="2">
    <citation type="journal article" date="2012" name="BMC Genomics">
        <title>The genome of Pelobacter carbinolicus reveals surprising metabolic capabilities and physiological features.</title>
        <authorList>
            <person name="Aklujkar M."/>
            <person name="Haveman S.A."/>
            <person name="Didonato R.Jr."/>
            <person name="Chertkov O."/>
            <person name="Han C.S."/>
            <person name="Land M.L."/>
            <person name="Brown P."/>
            <person name="Lovley D.R."/>
        </authorList>
    </citation>
    <scope>NUCLEOTIDE SEQUENCE [LARGE SCALE GENOMIC DNA]</scope>
    <source>
        <strain evidence="10">DSM 2380 / NBRC 103641 / GraBd1</strain>
    </source>
</reference>
<dbReference type="InterPro" id="IPR016171">
    <property type="entry name" value="Vanillyl_alc_oxidase_C-sub2"/>
</dbReference>
<evidence type="ECO:0000256" key="3">
    <source>
        <dbReference type="ARBA" id="ARBA00022630"/>
    </source>
</evidence>
<keyword evidence="3" id="KW-0285">Flavoprotein</keyword>